<dbReference type="AlphaFoldDB" id="A0A370DFV0"/>
<feature type="domain" description="NodB homology" evidence="1">
    <location>
        <begin position="23"/>
        <end position="288"/>
    </location>
</feature>
<dbReference type="Proteomes" id="UP000254266">
    <property type="component" value="Unassembled WGS sequence"/>
</dbReference>
<keyword evidence="3" id="KW-1185">Reference proteome</keyword>
<protein>
    <submittedName>
        <fullName evidence="2">Polysaccharide deacetylase family protein</fullName>
    </submittedName>
</protein>
<name>A0A370DFV0_9GAMM</name>
<proteinExistence type="predicted"/>
<dbReference type="Pfam" id="PF01522">
    <property type="entry name" value="Polysacc_deac_1"/>
    <property type="match status" value="1"/>
</dbReference>
<comment type="caution">
    <text evidence="2">The sequence shown here is derived from an EMBL/GenBank/DDBJ whole genome shotgun (WGS) entry which is preliminary data.</text>
</comment>
<evidence type="ECO:0000313" key="3">
    <source>
        <dbReference type="Proteomes" id="UP000254266"/>
    </source>
</evidence>
<dbReference type="InterPro" id="IPR045235">
    <property type="entry name" value="PuuE_HpPgdA-like"/>
</dbReference>
<gene>
    <name evidence="2" type="ORF">DIZ80_06385</name>
</gene>
<dbReference type="GO" id="GO:0016810">
    <property type="term" value="F:hydrolase activity, acting on carbon-nitrogen (but not peptide) bonds"/>
    <property type="evidence" value="ECO:0007669"/>
    <property type="project" value="InterPro"/>
</dbReference>
<dbReference type="PROSITE" id="PS51677">
    <property type="entry name" value="NODB"/>
    <property type="match status" value="1"/>
</dbReference>
<dbReference type="NCBIfam" id="TIGR03006">
    <property type="entry name" value="pepcterm_polyde"/>
    <property type="match status" value="1"/>
</dbReference>
<reference evidence="2 3" key="1">
    <citation type="journal article" date="2018" name="ISME J.">
        <title>Endosymbiont genomes yield clues of tubeworm success.</title>
        <authorList>
            <person name="Li Y."/>
            <person name="Liles M.R."/>
            <person name="Halanych K.M."/>
        </authorList>
    </citation>
    <scope>NUCLEOTIDE SEQUENCE [LARGE SCALE GENOMIC DNA]</scope>
    <source>
        <strain evidence="2">A1464</strain>
    </source>
</reference>
<dbReference type="InterPro" id="IPR011330">
    <property type="entry name" value="Glyco_hydro/deAcase_b/a-brl"/>
</dbReference>
<dbReference type="SUPFAM" id="SSF88713">
    <property type="entry name" value="Glycoside hydrolase/deacetylase"/>
    <property type="match status" value="1"/>
</dbReference>
<dbReference type="CDD" id="cd10941">
    <property type="entry name" value="CE4_PuuE_HpPgdA_like_2"/>
    <property type="match status" value="1"/>
</dbReference>
<sequence>MNSQITNAFTVDVEDYFQVEALSGVVNRSDWGKHKCRVEKNTHKILSLLDESNQKGTFFTLGWIAERYPNLVKEIAGLGHEVASHGMSHKLIYTQTEAEFREETFKAKAIVEDIIQCEVKGYRAATYSITKKSLWALDVLVEAGFKYDSSIFPMRHDRYGIPSADHLPGIITTPNGGDIIEFPISTVKNSLFTMPIAGGGYFRLFNYFITKWGLASINRNNNPFMFYIHPWEVDFEQPRVDGLSRFSKFRHYNNLEVCERRLQSLLSDFKFDSMNAVLDSMTLSRTKY</sequence>
<dbReference type="EMBL" id="QFXC01000008">
    <property type="protein sequence ID" value="RDH83761.1"/>
    <property type="molecule type" value="Genomic_DNA"/>
</dbReference>
<dbReference type="InterPro" id="IPR002509">
    <property type="entry name" value="NODB_dom"/>
</dbReference>
<dbReference type="InterPro" id="IPR014344">
    <property type="entry name" value="XrtA_polysacc_deacetyl"/>
</dbReference>
<accession>A0A370DFV0</accession>
<dbReference type="Gene3D" id="3.20.20.370">
    <property type="entry name" value="Glycoside hydrolase/deacetylase"/>
    <property type="match status" value="1"/>
</dbReference>
<dbReference type="GO" id="GO:0005975">
    <property type="term" value="P:carbohydrate metabolic process"/>
    <property type="evidence" value="ECO:0007669"/>
    <property type="project" value="InterPro"/>
</dbReference>
<dbReference type="InterPro" id="IPR022560">
    <property type="entry name" value="DUF3473"/>
</dbReference>
<dbReference type="PANTHER" id="PTHR47561">
    <property type="entry name" value="POLYSACCHARIDE DEACETYLASE FAMILY PROTEIN (AFU_ORTHOLOGUE AFUA_6G05030)"/>
    <property type="match status" value="1"/>
</dbReference>
<dbReference type="PANTHER" id="PTHR47561:SF1">
    <property type="entry name" value="POLYSACCHARIDE DEACETYLASE FAMILY PROTEIN (AFU_ORTHOLOGUE AFUA_6G05030)"/>
    <property type="match status" value="1"/>
</dbReference>
<dbReference type="Pfam" id="PF11959">
    <property type="entry name" value="DUF3473"/>
    <property type="match status" value="1"/>
</dbReference>
<organism evidence="2 3">
    <name type="scientific">endosymbiont of Galathealinum brachiosum</name>
    <dbReference type="NCBI Taxonomy" id="2200906"/>
    <lineage>
        <taxon>Bacteria</taxon>
        <taxon>Pseudomonadati</taxon>
        <taxon>Pseudomonadota</taxon>
        <taxon>Gammaproteobacteria</taxon>
        <taxon>sulfur-oxidizing symbionts</taxon>
    </lineage>
</organism>
<evidence type="ECO:0000313" key="2">
    <source>
        <dbReference type="EMBL" id="RDH83761.1"/>
    </source>
</evidence>
<evidence type="ECO:0000259" key="1">
    <source>
        <dbReference type="PROSITE" id="PS51677"/>
    </source>
</evidence>